<dbReference type="Proteomes" id="UP001054945">
    <property type="component" value="Unassembled WGS sequence"/>
</dbReference>
<evidence type="ECO:0000256" key="1">
    <source>
        <dbReference type="SAM" id="Phobius"/>
    </source>
</evidence>
<protein>
    <submittedName>
        <fullName evidence="2">Uncharacterized protein</fullName>
    </submittedName>
</protein>
<dbReference type="AlphaFoldDB" id="A0AAV4X6Y7"/>
<keyword evidence="3" id="KW-1185">Reference proteome</keyword>
<gene>
    <name evidence="2" type="ORF">CEXT_148491</name>
</gene>
<keyword evidence="1" id="KW-0812">Transmembrane</keyword>
<reference evidence="2 3" key="1">
    <citation type="submission" date="2021-06" db="EMBL/GenBank/DDBJ databases">
        <title>Caerostris extrusa draft genome.</title>
        <authorList>
            <person name="Kono N."/>
            <person name="Arakawa K."/>
        </authorList>
    </citation>
    <scope>NUCLEOTIDE SEQUENCE [LARGE SCALE GENOMIC DNA]</scope>
</reference>
<name>A0AAV4X6Y7_CAEEX</name>
<feature type="transmembrane region" description="Helical" evidence="1">
    <location>
        <begin position="79"/>
        <end position="98"/>
    </location>
</feature>
<evidence type="ECO:0000313" key="2">
    <source>
        <dbReference type="EMBL" id="GIY91017.1"/>
    </source>
</evidence>
<organism evidence="2 3">
    <name type="scientific">Caerostris extrusa</name>
    <name type="common">Bark spider</name>
    <name type="synonym">Caerostris bankana</name>
    <dbReference type="NCBI Taxonomy" id="172846"/>
    <lineage>
        <taxon>Eukaryota</taxon>
        <taxon>Metazoa</taxon>
        <taxon>Ecdysozoa</taxon>
        <taxon>Arthropoda</taxon>
        <taxon>Chelicerata</taxon>
        <taxon>Arachnida</taxon>
        <taxon>Araneae</taxon>
        <taxon>Araneomorphae</taxon>
        <taxon>Entelegynae</taxon>
        <taxon>Araneoidea</taxon>
        <taxon>Araneidae</taxon>
        <taxon>Caerostris</taxon>
    </lineage>
</organism>
<keyword evidence="1" id="KW-1133">Transmembrane helix</keyword>
<accession>A0AAV4X6Y7</accession>
<evidence type="ECO:0000313" key="3">
    <source>
        <dbReference type="Proteomes" id="UP001054945"/>
    </source>
</evidence>
<keyword evidence="1" id="KW-0472">Membrane</keyword>
<sequence length="109" mass="12361">MLLCTGNWPLEKIIEIGLLNCRIFNVVTDLVPSVRKLDTSCDVLRSIFYATINELYPELKWLRIYTDGSRMEQRISAGAGVFCDLFLVIPLSAVLHLLKSVNSKLYTLP</sequence>
<comment type="caution">
    <text evidence="2">The sequence shown here is derived from an EMBL/GenBank/DDBJ whole genome shotgun (WGS) entry which is preliminary data.</text>
</comment>
<dbReference type="EMBL" id="BPLR01017372">
    <property type="protein sequence ID" value="GIY91017.1"/>
    <property type="molecule type" value="Genomic_DNA"/>
</dbReference>
<proteinExistence type="predicted"/>